<comment type="caution">
    <text evidence="2">The sequence shown here is derived from an EMBL/GenBank/DDBJ whole genome shotgun (WGS) entry which is preliminary data.</text>
</comment>
<keyword evidence="1" id="KW-0732">Signal</keyword>
<feature type="signal peptide" evidence="1">
    <location>
        <begin position="1"/>
        <end position="24"/>
    </location>
</feature>
<proteinExistence type="predicted"/>
<reference evidence="2" key="2">
    <citation type="submission" date="2023-01" db="EMBL/GenBank/DDBJ databases">
        <title>Draft genome sequence of Sulfitobacter pacificus strain NBRC 109915.</title>
        <authorList>
            <person name="Sun Q."/>
            <person name="Mori K."/>
        </authorList>
    </citation>
    <scope>NUCLEOTIDE SEQUENCE</scope>
    <source>
        <strain evidence="2">NBRC 109915</strain>
    </source>
</reference>
<dbReference type="Proteomes" id="UP001161388">
    <property type="component" value="Unassembled WGS sequence"/>
</dbReference>
<sequence>MCLFKLHRAFPGLILALVAGHIHAEPTVTAAATTMEAPVRAQDWQRDLDLQHWGSATFHADLSSAIIALSAAHGATKCTVMLDIAELYLTHMLLYEARTTLEGITPVTPDQARRLRVLKNATSLLSGQAVEDFTGSALNATNRPDRAFWAALQAIAHADAGMLSANIRGSFSGLGLQSRAALRQMLPVFIEAATELGEQAHAAAGLKLLAELPDLADSSTGQFLRGRVEERRGNNASALKAYFLAAEGWDEYAARARLAVADMSLRDGGSGALLSAQSILQDGAEAWRGDRYELEILKRMARLYAGTGDKIEELLALGRLLKRFPTSSEAKGGQEQAKQLLNDLYQEGRSGSYPLSEWMSAHLRLLPFFGAFPAFPAHTEALADYVLGLGATDLAAKEYLRAIHEYSTRDSQTHKSDVTRLTLKLADAQRQAGLLPQARATLEAMKLETVDPQHDAHATLAAKVLSELNDGPALMQTTLTAPTPDHLRDLGMALSDAEEWGEATATFLQLWKDHPYEFAFEDATRLLIAANRSNNSAAISKVARAFPQLTSSAALIDLAKSLNATPQSLMPLSAEKVADRLQSLDDAFQTIKNTSVSP</sequence>
<evidence type="ECO:0000313" key="3">
    <source>
        <dbReference type="Proteomes" id="UP001161388"/>
    </source>
</evidence>
<protein>
    <recommendedName>
        <fullName evidence="4">Tetratricopeptide repeat-containing protein</fullName>
    </recommendedName>
</protein>
<accession>A0ABQ5VMC9</accession>
<gene>
    <name evidence="2" type="ORF">GCM10007927_29240</name>
</gene>
<evidence type="ECO:0000256" key="1">
    <source>
        <dbReference type="SAM" id="SignalP"/>
    </source>
</evidence>
<dbReference type="InterPro" id="IPR011990">
    <property type="entry name" value="TPR-like_helical_dom_sf"/>
</dbReference>
<keyword evidence="3" id="KW-1185">Reference proteome</keyword>
<organism evidence="2 3">
    <name type="scientific">Sulfitobacter pacificus</name>
    <dbReference type="NCBI Taxonomy" id="1499314"/>
    <lineage>
        <taxon>Bacteria</taxon>
        <taxon>Pseudomonadati</taxon>
        <taxon>Pseudomonadota</taxon>
        <taxon>Alphaproteobacteria</taxon>
        <taxon>Rhodobacterales</taxon>
        <taxon>Roseobacteraceae</taxon>
        <taxon>Sulfitobacter</taxon>
    </lineage>
</organism>
<name>A0ABQ5VMC9_9RHOB</name>
<dbReference type="EMBL" id="BSNL01000001">
    <property type="protein sequence ID" value="GLQ28121.1"/>
    <property type="molecule type" value="Genomic_DNA"/>
</dbReference>
<feature type="chain" id="PRO_5047363112" description="Tetratricopeptide repeat-containing protein" evidence="1">
    <location>
        <begin position="25"/>
        <end position="598"/>
    </location>
</feature>
<dbReference type="RefSeq" id="WP_284374554.1">
    <property type="nucleotide sequence ID" value="NZ_BSNL01000001.1"/>
</dbReference>
<reference evidence="2" key="1">
    <citation type="journal article" date="2014" name="Int. J. Syst. Evol. Microbiol.">
        <title>Complete genome of a new Firmicutes species belonging to the dominant human colonic microbiota ('Ruminococcus bicirculans') reveals two chromosomes and a selective capacity to utilize plant glucans.</title>
        <authorList>
            <consortium name="NISC Comparative Sequencing Program"/>
            <person name="Wegmann U."/>
            <person name="Louis P."/>
            <person name="Goesmann A."/>
            <person name="Henrissat B."/>
            <person name="Duncan S.H."/>
            <person name="Flint H.J."/>
        </authorList>
    </citation>
    <scope>NUCLEOTIDE SEQUENCE</scope>
    <source>
        <strain evidence="2">NBRC 109915</strain>
    </source>
</reference>
<evidence type="ECO:0008006" key="4">
    <source>
        <dbReference type="Google" id="ProtNLM"/>
    </source>
</evidence>
<evidence type="ECO:0000313" key="2">
    <source>
        <dbReference type="EMBL" id="GLQ28121.1"/>
    </source>
</evidence>
<dbReference type="Gene3D" id="1.25.40.10">
    <property type="entry name" value="Tetratricopeptide repeat domain"/>
    <property type="match status" value="1"/>
</dbReference>